<comment type="similarity">
    <text evidence="6">Belongs to the peptidase M24A family. Methionine aminopeptidase type 1 subfamily.</text>
</comment>
<feature type="binding site" evidence="6">
    <location>
        <position position="106"/>
    </location>
    <ligand>
        <name>a divalent metal cation</name>
        <dbReference type="ChEBI" id="CHEBI:60240"/>
        <label>2</label>
        <note>catalytic</note>
    </ligand>
</feature>
<proteinExistence type="inferred from homology"/>
<feature type="binding site" evidence="6">
    <location>
        <position position="169"/>
    </location>
    <ligand>
        <name>a divalent metal cation</name>
        <dbReference type="ChEBI" id="CHEBI:60240"/>
        <label>2</label>
        <note>catalytic</note>
    </ligand>
</feature>
<comment type="catalytic activity">
    <reaction evidence="6 7">
        <text>Release of N-terminal amino acids, preferentially methionine, from peptides and arylamides.</text>
        <dbReference type="EC" id="3.4.11.18"/>
    </reaction>
</comment>
<evidence type="ECO:0000256" key="1">
    <source>
        <dbReference type="ARBA" id="ARBA00002521"/>
    </source>
</evidence>
<dbReference type="GO" id="GO:0005829">
    <property type="term" value="C:cytosol"/>
    <property type="evidence" value="ECO:0007669"/>
    <property type="project" value="TreeGrafter"/>
</dbReference>
<dbReference type="InterPro" id="IPR036005">
    <property type="entry name" value="Creatinase/aminopeptidase-like"/>
</dbReference>
<dbReference type="InterPro" id="IPR000994">
    <property type="entry name" value="Pept_M24"/>
</dbReference>
<dbReference type="RefSeq" id="WP_091234890.1">
    <property type="nucleotide sequence ID" value="NZ_FNBG01000029.1"/>
</dbReference>
<feature type="binding site" evidence="6">
    <location>
        <position position="106"/>
    </location>
    <ligand>
        <name>a divalent metal cation</name>
        <dbReference type="ChEBI" id="CHEBI:60240"/>
        <label>1</label>
    </ligand>
</feature>
<sequence length="249" mass="26915">MKINLKSKEEIARIGEAGGILAECHKEIAKMIAPGITTLEIDEFVESFLADRKATPEQKGYRGFPFATCASINDVVCHGFPSQQQLQPGDIVTIDLVVNKSGWLADSAWSYRVGEVSAEADKLLKMTEKALYAGIAQALPGKRIGDIGYAVQRVAQEAGIGIVRPLIGHGIGKTMHEAPDVPNFGRPHSGVKLQSGMVITIEPIFTLGETGAIIWENDGWTIRSADRSLGAHYEHTLAITDERPVILTA</sequence>
<dbReference type="GO" id="GO:0006508">
    <property type="term" value="P:proteolysis"/>
    <property type="evidence" value="ECO:0007669"/>
    <property type="project" value="UniProtKB-KW"/>
</dbReference>
<dbReference type="GO" id="GO:0070006">
    <property type="term" value="F:metalloaminopeptidase activity"/>
    <property type="evidence" value="ECO:0007669"/>
    <property type="project" value="UniProtKB-UniRule"/>
</dbReference>
<dbReference type="Pfam" id="PF00557">
    <property type="entry name" value="Peptidase_M24"/>
    <property type="match status" value="1"/>
</dbReference>
<evidence type="ECO:0000256" key="3">
    <source>
        <dbReference type="ARBA" id="ARBA00022670"/>
    </source>
</evidence>
<evidence type="ECO:0000313" key="9">
    <source>
        <dbReference type="EMBL" id="SDG19782.1"/>
    </source>
</evidence>
<dbReference type="GO" id="GO:0004239">
    <property type="term" value="F:initiator methionyl aminopeptidase activity"/>
    <property type="evidence" value="ECO:0007669"/>
    <property type="project" value="UniProtKB-UniRule"/>
</dbReference>
<dbReference type="InterPro" id="IPR001714">
    <property type="entry name" value="Pept_M24_MAP"/>
</dbReference>
<evidence type="ECO:0000256" key="4">
    <source>
        <dbReference type="ARBA" id="ARBA00022723"/>
    </source>
</evidence>
<protein>
    <recommendedName>
        <fullName evidence="6 7">Methionine aminopeptidase</fullName>
        <shortName evidence="6">MAP</shortName>
        <shortName evidence="6">MetAP</shortName>
        <ecNumber evidence="6 7">3.4.11.18</ecNumber>
    </recommendedName>
    <alternativeName>
        <fullName evidence="6">Peptidase M</fullName>
    </alternativeName>
</protein>
<dbReference type="AlphaFoldDB" id="A0A1G7SA44"/>
<keyword evidence="10" id="KW-1185">Reference proteome</keyword>
<evidence type="ECO:0000256" key="6">
    <source>
        <dbReference type="HAMAP-Rule" id="MF_01974"/>
    </source>
</evidence>
<feature type="binding site" evidence="6">
    <location>
        <position position="202"/>
    </location>
    <ligand>
        <name>a divalent metal cation</name>
        <dbReference type="ChEBI" id="CHEBI:60240"/>
        <label>2</label>
        <note>catalytic</note>
    </ligand>
</feature>
<dbReference type="OrthoDB" id="9802055at2"/>
<keyword evidence="2 6" id="KW-0031">Aminopeptidase</keyword>
<evidence type="ECO:0000256" key="2">
    <source>
        <dbReference type="ARBA" id="ARBA00022438"/>
    </source>
</evidence>
<dbReference type="EC" id="3.4.11.18" evidence="6 7"/>
<evidence type="ECO:0000259" key="8">
    <source>
        <dbReference type="Pfam" id="PF00557"/>
    </source>
</evidence>
<dbReference type="EMBL" id="FNBG01000029">
    <property type="protein sequence ID" value="SDG19782.1"/>
    <property type="molecule type" value="Genomic_DNA"/>
</dbReference>
<dbReference type="Proteomes" id="UP000198972">
    <property type="component" value="Unassembled WGS sequence"/>
</dbReference>
<dbReference type="PANTHER" id="PTHR43330:SF17">
    <property type="entry name" value="METHIONINE AMINOPEPTIDASE"/>
    <property type="match status" value="1"/>
</dbReference>
<dbReference type="SUPFAM" id="SSF55920">
    <property type="entry name" value="Creatinase/aminopeptidase"/>
    <property type="match status" value="1"/>
</dbReference>
<name>A0A1G7SA44_9BACL</name>
<dbReference type="STRING" id="670482.SAMN04488542_12931"/>
<organism evidence="9 10">
    <name type="scientific">Fontibacillus panacisegetis</name>
    <dbReference type="NCBI Taxonomy" id="670482"/>
    <lineage>
        <taxon>Bacteria</taxon>
        <taxon>Bacillati</taxon>
        <taxon>Bacillota</taxon>
        <taxon>Bacilli</taxon>
        <taxon>Bacillales</taxon>
        <taxon>Paenibacillaceae</taxon>
        <taxon>Fontibacillus</taxon>
    </lineage>
</organism>
<comment type="subunit">
    <text evidence="6">Monomer.</text>
</comment>
<accession>A0A1G7SA44</accession>
<dbReference type="CDD" id="cd01086">
    <property type="entry name" value="MetAP1"/>
    <property type="match status" value="1"/>
</dbReference>
<dbReference type="HAMAP" id="MF_01974">
    <property type="entry name" value="MetAP_1"/>
    <property type="match status" value="1"/>
</dbReference>
<feature type="binding site" evidence="6">
    <location>
        <position position="234"/>
    </location>
    <ligand>
        <name>a divalent metal cation</name>
        <dbReference type="ChEBI" id="CHEBI:60240"/>
        <label>2</label>
        <note>catalytic</note>
    </ligand>
</feature>
<keyword evidence="3 6" id="KW-0645">Protease</keyword>
<evidence type="ECO:0000256" key="7">
    <source>
        <dbReference type="RuleBase" id="RU003653"/>
    </source>
</evidence>
<reference evidence="9 10" key="1">
    <citation type="submission" date="2016-10" db="EMBL/GenBank/DDBJ databases">
        <authorList>
            <person name="de Groot N.N."/>
        </authorList>
    </citation>
    <scope>NUCLEOTIDE SEQUENCE [LARGE SCALE GENOMIC DNA]</scope>
    <source>
        <strain evidence="9 10">DSM 28129</strain>
    </source>
</reference>
<feature type="binding site" evidence="6">
    <location>
        <position position="78"/>
    </location>
    <ligand>
        <name>substrate</name>
    </ligand>
</feature>
<gene>
    <name evidence="6" type="primary">map</name>
    <name evidence="9" type="ORF">SAMN04488542_12931</name>
</gene>
<dbReference type="NCBIfam" id="TIGR00500">
    <property type="entry name" value="met_pdase_I"/>
    <property type="match status" value="1"/>
</dbReference>
<evidence type="ECO:0000256" key="5">
    <source>
        <dbReference type="ARBA" id="ARBA00022801"/>
    </source>
</evidence>
<dbReference type="PRINTS" id="PR00599">
    <property type="entry name" value="MAPEPTIDASE"/>
</dbReference>
<feature type="domain" description="Peptidase M24" evidence="8">
    <location>
        <begin position="13"/>
        <end position="241"/>
    </location>
</feature>
<feature type="binding site" evidence="6">
    <location>
        <position position="95"/>
    </location>
    <ligand>
        <name>a divalent metal cation</name>
        <dbReference type="ChEBI" id="CHEBI:60240"/>
        <label>1</label>
    </ligand>
</feature>
<feature type="binding site" evidence="6">
    <location>
        <position position="234"/>
    </location>
    <ligand>
        <name>a divalent metal cation</name>
        <dbReference type="ChEBI" id="CHEBI:60240"/>
        <label>1</label>
    </ligand>
</feature>
<evidence type="ECO:0000313" key="10">
    <source>
        <dbReference type="Proteomes" id="UP000198972"/>
    </source>
</evidence>
<dbReference type="Gene3D" id="3.90.230.10">
    <property type="entry name" value="Creatinase/methionine aminopeptidase superfamily"/>
    <property type="match status" value="1"/>
</dbReference>
<keyword evidence="4 6" id="KW-0479">Metal-binding</keyword>
<keyword evidence="5 6" id="KW-0378">Hydrolase</keyword>
<feature type="binding site" evidence="6">
    <location>
        <position position="176"/>
    </location>
    <ligand>
        <name>substrate</name>
    </ligand>
</feature>
<dbReference type="GO" id="GO:0046872">
    <property type="term" value="F:metal ion binding"/>
    <property type="evidence" value="ECO:0007669"/>
    <property type="project" value="UniProtKB-UniRule"/>
</dbReference>
<comment type="function">
    <text evidence="1 6">Removes the N-terminal methionine from nascent proteins. The N-terminal methionine is often cleaved when the second residue in the primary sequence is small and uncharged (Met-Ala-, Cys, Gly, Pro, Ser, Thr, or Val). Requires deformylation of the N(alpha)-formylated initiator methionine before it can be hydrolyzed.</text>
</comment>
<dbReference type="PANTHER" id="PTHR43330">
    <property type="entry name" value="METHIONINE AMINOPEPTIDASE"/>
    <property type="match status" value="1"/>
</dbReference>
<comment type="cofactor">
    <cofactor evidence="6">
        <name>Co(2+)</name>
        <dbReference type="ChEBI" id="CHEBI:48828"/>
    </cofactor>
    <cofactor evidence="6">
        <name>Zn(2+)</name>
        <dbReference type="ChEBI" id="CHEBI:29105"/>
    </cofactor>
    <cofactor evidence="6">
        <name>Mn(2+)</name>
        <dbReference type="ChEBI" id="CHEBI:29035"/>
    </cofactor>
    <cofactor evidence="6">
        <name>Fe(2+)</name>
        <dbReference type="ChEBI" id="CHEBI:29033"/>
    </cofactor>
    <text evidence="6">Binds 2 divalent metal cations per subunit. Has a high-affinity and a low affinity metal-binding site. The true nature of the physiological cofactor is under debate. The enzyme is active with cobalt, zinc, manganese or divalent iron ions. Most likely, methionine aminopeptidases function as mononuclear Fe(2+)-metalloproteases under physiological conditions, and the catalytically relevant metal-binding site has been assigned to the histidine-containing high-affinity site.</text>
</comment>
<dbReference type="InterPro" id="IPR002467">
    <property type="entry name" value="Pept_M24A_MAP1"/>
</dbReference>